<evidence type="ECO:0000313" key="3">
    <source>
        <dbReference type="Proteomes" id="UP000008467"/>
    </source>
</evidence>
<dbReference type="Proteomes" id="UP000008467">
    <property type="component" value="Chromosome"/>
</dbReference>
<dbReference type="EMBL" id="CP002582">
    <property type="protein sequence ID" value="ADZ84479.1"/>
    <property type="molecule type" value="Genomic_DNA"/>
</dbReference>
<dbReference type="EMBL" id="CP002582">
    <property type="protein sequence ID" value="ADZ83564.1"/>
    <property type="molecule type" value="Genomic_DNA"/>
</dbReference>
<dbReference type="KEGG" id="cle:Clole_1841"/>
<dbReference type="RefSeq" id="WP_013656861.1">
    <property type="nucleotide sequence ID" value="NC_015275.1"/>
</dbReference>
<dbReference type="HOGENOM" id="CLU_212216_0_0_9"/>
<dbReference type="eggNOG" id="ENOG503383A">
    <property type="taxonomic scope" value="Bacteria"/>
</dbReference>
<dbReference type="AlphaFoldDB" id="F2JK64"/>
<evidence type="ECO:0000313" key="1">
    <source>
        <dbReference type="EMBL" id="ADZ83564.1"/>
    </source>
</evidence>
<dbReference type="STRING" id="642492.Clole_1841"/>
<proteinExistence type="predicted"/>
<name>F2JK64_CELLD</name>
<sequence length="59" mass="6685">MSARPRGTDTARVIQVIETTSLRGTGDNESDKCRIVRQYWSMQGELLAEDDPCKDNKNK</sequence>
<dbReference type="KEGG" id="cle:Clole_2780"/>
<protein>
    <submittedName>
        <fullName evidence="2">Uncharacterized protein</fullName>
    </submittedName>
</protein>
<reference evidence="2 3" key="1">
    <citation type="journal article" date="2011" name="J. Bacteriol.">
        <title>Complete genome sequence of the cellulose-degrading bacterium Cellulosilyticum lentocellum.</title>
        <authorList>
            <consortium name="US DOE Joint Genome Institute"/>
            <person name="Miller D.A."/>
            <person name="Suen G."/>
            <person name="Bruce D."/>
            <person name="Copeland A."/>
            <person name="Cheng J.F."/>
            <person name="Detter C."/>
            <person name="Goodwin L.A."/>
            <person name="Han C.S."/>
            <person name="Hauser L.J."/>
            <person name="Land M.L."/>
            <person name="Lapidus A."/>
            <person name="Lucas S."/>
            <person name="Meincke L."/>
            <person name="Pitluck S."/>
            <person name="Tapia R."/>
            <person name="Teshima H."/>
            <person name="Woyke T."/>
            <person name="Fox B.G."/>
            <person name="Angert E.R."/>
            <person name="Currie C.R."/>
        </authorList>
    </citation>
    <scope>NUCLEOTIDE SEQUENCE [LARGE SCALE GENOMIC DNA]</scope>
    <source>
        <strain evidence="3">ATCC 49066 / DSM 5427 / NCIMB 11756 / RHM5</strain>
        <strain evidence="2">DSM 5427</strain>
    </source>
</reference>
<evidence type="ECO:0000313" key="2">
    <source>
        <dbReference type="EMBL" id="ADZ84479.1"/>
    </source>
</evidence>
<accession>F2JK64</accession>
<keyword evidence="3" id="KW-1185">Reference proteome</keyword>
<organism evidence="2 3">
    <name type="scientific">Cellulosilyticum lentocellum (strain ATCC 49066 / DSM 5427 / NCIMB 11756 / RHM5)</name>
    <name type="common">Clostridium lentocellum</name>
    <dbReference type="NCBI Taxonomy" id="642492"/>
    <lineage>
        <taxon>Bacteria</taxon>
        <taxon>Bacillati</taxon>
        <taxon>Bacillota</taxon>
        <taxon>Clostridia</taxon>
        <taxon>Lachnospirales</taxon>
        <taxon>Cellulosilyticaceae</taxon>
        <taxon>Cellulosilyticum</taxon>
    </lineage>
</organism>
<gene>
    <name evidence="1" type="ordered locus">Clole_1841</name>
    <name evidence="2" type="ordered locus">Clole_2780</name>
</gene>